<keyword evidence="2" id="KW-0675">Receptor</keyword>
<keyword evidence="3" id="KW-0472">Membrane</keyword>
<dbReference type="InterPro" id="IPR015526">
    <property type="entry name" value="Frizzled/SFRP"/>
</dbReference>
<evidence type="ECO:0000256" key="1">
    <source>
        <dbReference type="ARBA" id="ARBA00022473"/>
    </source>
</evidence>
<dbReference type="GO" id="GO:0005886">
    <property type="term" value="C:plasma membrane"/>
    <property type="evidence" value="ECO:0007669"/>
    <property type="project" value="TreeGrafter"/>
</dbReference>
<dbReference type="GO" id="GO:0042813">
    <property type="term" value="F:Wnt receptor activity"/>
    <property type="evidence" value="ECO:0007669"/>
    <property type="project" value="TreeGrafter"/>
</dbReference>
<dbReference type="EMBL" id="WIXE01016291">
    <property type="protein sequence ID" value="KAK5972790.1"/>
    <property type="molecule type" value="Genomic_DNA"/>
</dbReference>
<evidence type="ECO:0000256" key="2">
    <source>
        <dbReference type="ARBA" id="ARBA00023170"/>
    </source>
</evidence>
<reference evidence="5 6" key="1">
    <citation type="submission" date="2019-10" db="EMBL/GenBank/DDBJ databases">
        <title>Assembly and Annotation for the nematode Trichostrongylus colubriformis.</title>
        <authorList>
            <person name="Martin J."/>
        </authorList>
    </citation>
    <scope>NUCLEOTIDE SEQUENCE [LARGE SCALE GENOMIC DNA]</scope>
    <source>
        <strain evidence="5">G859</strain>
        <tissue evidence="5">Whole worm</tissue>
    </source>
</reference>
<evidence type="ECO:0000259" key="4">
    <source>
        <dbReference type="SMART" id="SM01330"/>
    </source>
</evidence>
<keyword evidence="3" id="KW-1133">Transmembrane helix</keyword>
<protein>
    <submittedName>
        <fullName evidence="5">Frizzled domain-containing protein</fullName>
    </submittedName>
</protein>
<keyword evidence="1" id="KW-0217">Developmental protein</keyword>
<feature type="transmembrane region" description="Helical" evidence="3">
    <location>
        <begin position="68"/>
        <end position="88"/>
    </location>
</feature>
<organism evidence="5 6">
    <name type="scientific">Trichostrongylus colubriformis</name>
    <name type="common">Black scour worm</name>
    <dbReference type="NCBI Taxonomy" id="6319"/>
    <lineage>
        <taxon>Eukaryota</taxon>
        <taxon>Metazoa</taxon>
        <taxon>Ecdysozoa</taxon>
        <taxon>Nematoda</taxon>
        <taxon>Chromadorea</taxon>
        <taxon>Rhabditida</taxon>
        <taxon>Rhabditina</taxon>
        <taxon>Rhabditomorpha</taxon>
        <taxon>Strongyloidea</taxon>
        <taxon>Trichostrongylidae</taxon>
        <taxon>Trichostrongylus</taxon>
    </lineage>
</organism>
<keyword evidence="3" id="KW-0812">Transmembrane</keyword>
<dbReference type="Pfam" id="PF01534">
    <property type="entry name" value="Frizzled"/>
    <property type="match status" value="1"/>
</dbReference>
<dbReference type="PANTHER" id="PTHR11309">
    <property type="entry name" value="FRIZZLED"/>
    <property type="match status" value="1"/>
</dbReference>
<proteinExistence type="predicted"/>
<dbReference type="GO" id="GO:0017147">
    <property type="term" value="F:Wnt-protein binding"/>
    <property type="evidence" value="ECO:0007669"/>
    <property type="project" value="TreeGrafter"/>
</dbReference>
<evidence type="ECO:0000313" key="5">
    <source>
        <dbReference type="EMBL" id="KAK5972790.1"/>
    </source>
</evidence>
<sequence>MQFYAFKVGNVSRCSYPCEAPSLQGPGKKELISGWMGVWAFACFFLSAFTFLTFLIETDRFQYPERPIFMLVFCQLMVAVGFIIRVSAGHEQVTSPILIACDAYKIKGIDDGNGSLCFVVSILSVLDIYLSGRDFLKSLSNY</sequence>
<dbReference type="GO" id="GO:0035567">
    <property type="term" value="P:non-canonical Wnt signaling pathway"/>
    <property type="evidence" value="ECO:0007669"/>
    <property type="project" value="TreeGrafter"/>
</dbReference>
<keyword evidence="6" id="KW-1185">Reference proteome</keyword>
<dbReference type="GO" id="GO:0060070">
    <property type="term" value="P:canonical Wnt signaling pathway"/>
    <property type="evidence" value="ECO:0007669"/>
    <property type="project" value="TreeGrafter"/>
</dbReference>
<dbReference type="AlphaFoldDB" id="A0AAN8FMT1"/>
<feature type="domain" description="Frizzled/Smoothened 7TM" evidence="4">
    <location>
        <begin position="21"/>
        <end position="133"/>
    </location>
</feature>
<dbReference type="Proteomes" id="UP001331761">
    <property type="component" value="Unassembled WGS sequence"/>
</dbReference>
<dbReference type="PRINTS" id="PR00489">
    <property type="entry name" value="FRIZZLED"/>
</dbReference>
<dbReference type="SMART" id="SM01330">
    <property type="entry name" value="Frizzled"/>
    <property type="match status" value="1"/>
</dbReference>
<evidence type="ECO:0000256" key="3">
    <source>
        <dbReference type="SAM" id="Phobius"/>
    </source>
</evidence>
<dbReference type="Gene3D" id="1.20.1070.10">
    <property type="entry name" value="Rhodopsin 7-helix transmembrane proteins"/>
    <property type="match status" value="1"/>
</dbReference>
<dbReference type="PANTHER" id="PTHR11309:SF126">
    <property type="entry name" value="FRIZZLED-2"/>
    <property type="match status" value="1"/>
</dbReference>
<evidence type="ECO:0000313" key="6">
    <source>
        <dbReference type="Proteomes" id="UP001331761"/>
    </source>
</evidence>
<name>A0AAN8FMT1_TRICO</name>
<feature type="transmembrane region" description="Helical" evidence="3">
    <location>
        <begin position="32"/>
        <end position="56"/>
    </location>
</feature>
<gene>
    <name evidence="5" type="ORF">GCK32_019319</name>
</gene>
<dbReference type="InterPro" id="IPR000539">
    <property type="entry name" value="Frizzled/Smoothened_7TM"/>
</dbReference>
<comment type="caution">
    <text evidence="5">The sequence shown here is derived from an EMBL/GenBank/DDBJ whole genome shotgun (WGS) entry which is preliminary data.</text>
</comment>
<accession>A0AAN8FMT1</accession>